<evidence type="ECO:0000256" key="2">
    <source>
        <dbReference type="ARBA" id="ARBA00022737"/>
    </source>
</evidence>
<organism evidence="9 10">
    <name type="scientific">Candidatus Anaerostipes excrementavium</name>
    <dbReference type="NCBI Taxonomy" id="2838463"/>
    <lineage>
        <taxon>Bacteria</taxon>
        <taxon>Bacillati</taxon>
        <taxon>Bacillota</taxon>
        <taxon>Clostridia</taxon>
        <taxon>Lachnospirales</taxon>
        <taxon>Lachnospiraceae</taxon>
        <taxon>Anaerostipes</taxon>
    </lineage>
</organism>
<name>A0A9D1WVL2_9FIRM</name>
<dbReference type="Proteomes" id="UP000886721">
    <property type="component" value="Unassembled WGS sequence"/>
</dbReference>
<dbReference type="Gene3D" id="1.10.1790.10">
    <property type="entry name" value="PRD domain"/>
    <property type="match status" value="1"/>
</dbReference>
<evidence type="ECO:0000256" key="5">
    <source>
        <dbReference type="ARBA" id="ARBA00023163"/>
    </source>
</evidence>
<dbReference type="PANTHER" id="PTHR30185">
    <property type="entry name" value="CRYPTIC BETA-GLUCOSIDE BGL OPERON ANTITERMINATOR"/>
    <property type="match status" value="1"/>
</dbReference>
<keyword evidence="3" id="KW-0805">Transcription regulation</keyword>
<dbReference type="PROSITE" id="PS51372">
    <property type="entry name" value="PRD_2"/>
    <property type="match status" value="1"/>
</dbReference>
<dbReference type="InterPro" id="IPR002178">
    <property type="entry name" value="PTS_EIIA_type-2_dom"/>
</dbReference>
<dbReference type="Pfam" id="PF00359">
    <property type="entry name" value="PTS_EIIA_2"/>
    <property type="match status" value="1"/>
</dbReference>
<dbReference type="Pfam" id="PF05043">
    <property type="entry name" value="Mga"/>
    <property type="match status" value="2"/>
</dbReference>
<dbReference type="InterPro" id="IPR036095">
    <property type="entry name" value="PTS_EIIB-like_sf"/>
</dbReference>
<feature type="domain" description="PRD" evidence="8">
    <location>
        <begin position="286"/>
        <end position="393"/>
    </location>
</feature>
<dbReference type="GO" id="GO:0008982">
    <property type="term" value="F:protein-N(PI)-phosphohistidine-sugar phosphotransferase activity"/>
    <property type="evidence" value="ECO:0007669"/>
    <property type="project" value="InterPro"/>
</dbReference>
<evidence type="ECO:0000256" key="1">
    <source>
        <dbReference type="ARBA" id="ARBA00022679"/>
    </source>
</evidence>
<evidence type="ECO:0000259" key="6">
    <source>
        <dbReference type="PROSITE" id="PS51094"/>
    </source>
</evidence>
<dbReference type="InterPro" id="IPR036634">
    <property type="entry name" value="PRD_sf"/>
</dbReference>
<evidence type="ECO:0000259" key="7">
    <source>
        <dbReference type="PROSITE" id="PS51099"/>
    </source>
</evidence>
<dbReference type="InterPro" id="IPR013011">
    <property type="entry name" value="PTS_EIIB_2"/>
</dbReference>
<evidence type="ECO:0000313" key="10">
    <source>
        <dbReference type="Proteomes" id="UP000886721"/>
    </source>
</evidence>
<dbReference type="PANTHER" id="PTHR30185:SF18">
    <property type="entry name" value="TRANSCRIPTIONAL REGULATOR MTLR"/>
    <property type="match status" value="1"/>
</dbReference>
<reference evidence="9" key="2">
    <citation type="submission" date="2021-04" db="EMBL/GenBank/DDBJ databases">
        <authorList>
            <person name="Gilroy R."/>
        </authorList>
    </citation>
    <scope>NUCLEOTIDE SEQUENCE</scope>
    <source>
        <strain evidence="9">CHK191-13928</strain>
    </source>
</reference>
<dbReference type="Gene3D" id="3.40.930.10">
    <property type="entry name" value="Mannitol-specific EII, Chain A"/>
    <property type="match status" value="1"/>
</dbReference>
<dbReference type="InterPro" id="IPR016152">
    <property type="entry name" value="PTrfase/Anion_transptr"/>
</dbReference>
<gene>
    <name evidence="9" type="ORF">H9735_05835</name>
</gene>
<comment type="caution">
    <text evidence="9">The sequence shown here is derived from an EMBL/GenBank/DDBJ whole genome shotgun (WGS) entry which is preliminary data.</text>
</comment>
<feature type="domain" description="PTS EIIA type-2" evidence="6">
    <location>
        <begin position="534"/>
        <end position="683"/>
    </location>
</feature>
<dbReference type="GO" id="GO:0009401">
    <property type="term" value="P:phosphoenolpyruvate-dependent sugar phosphotransferase system"/>
    <property type="evidence" value="ECO:0007669"/>
    <property type="project" value="InterPro"/>
</dbReference>
<evidence type="ECO:0000313" key="9">
    <source>
        <dbReference type="EMBL" id="HIX67635.1"/>
    </source>
</evidence>
<dbReference type="InterPro" id="IPR007737">
    <property type="entry name" value="Mga_HTH"/>
</dbReference>
<keyword evidence="4" id="KW-0010">Activator</keyword>
<reference evidence="9" key="1">
    <citation type="journal article" date="2021" name="PeerJ">
        <title>Extensive microbial diversity within the chicken gut microbiome revealed by metagenomics and culture.</title>
        <authorList>
            <person name="Gilroy R."/>
            <person name="Ravi A."/>
            <person name="Getino M."/>
            <person name="Pursley I."/>
            <person name="Horton D.L."/>
            <person name="Alikhan N.F."/>
            <person name="Baker D."/>
            <person name="Gharbi K."/>
            <person name="Hall N."/>
            <person name="Watson M."/>
            <person name="Adriaenssens E.M."/>
            <person name="Foster-Nyarko E."/>
            <person name="Jarju S."/>
            <person name="Secka A."/>
            <person name="Antonio M."/>
            <person name="Oren A."/>
            <person name="Chaudhuri R.R."/>
            <person name="La Ragione R."/>
            <person name="Hildebrand F."/>
            <person name="Pallen M.J."/>
        </authorList>
    </citation>
    <scope>NUCLEOTIDE SEQUENCE</scope>
    <source>
        <strain evidence="9">CHK191-13928</strain>
    </source>
</reference>
<dbReference type="EMBL" id="DXEM01000016">
    <property type="protein sequence ID" value="HIX67635.1"/>
    <property type="molecule type" value="Genomic_DNA"/>
</dbReference>
<dbReference type="AlphaFoldDB" id="A0A9D1WVL2"/>
<dbReference type="InterPro" id="IPR050661">
    <property type="entry name" value="BglG_antiterminators"/>
</dbReference>
<keyword evidence="2" id="KW-0677">Repeat</keyword>
<dbReference type="Pfam" id="PF00874">
    <property type="entry name" value="PRD"/>
    <property type="match status" value="1"/>
</dbReference>
<dbReference type="SUPFAM" id="SSF63520">
    <property type="entry name" value="PTS-regulatory domain, PRD"/>
    <property type="match status" value="1"/>
</dbReference>
<keyword evidence="5" id="KW-0804">Transcription</keyword>
<evidence type="ECO:0000259" key="8">
    <source>
        <dbReference type="PROSITE" id="PS51372"/>
    </source>
</evidence>
<dbReference type="InterPro" id="IPR011608">
    <property type="entry name" value="PRD"/>
</dbReference>
<dbReference type="Gene3D" id="3.40.50.2300">
    <property type="match status" value="1"/>
</dbReference>
<dbReference type="SUPFAM" id="SSF55804">
    <property type="entry name" value="Phoshotransferase/anion transport protein"/>
    <property type="match status" value="1"/>
</dbReference>
<dbReference type="CDD" id="cd05568">
    <property type="entry name" value="PTS_IIB_bgl_like"/>
    <property type="match status" value="1"/>
</dbReference>
<proteinExistence type="predicted"/>
<feature type="domain" description="PTS EIIB type-2" evidence="7">
    <location>
        <begin position="398"/>
        <end position="484"/>
    </location>
</feature>
<dbReference type="GO" id="GO:0006355">
    <property type="term" value="P:regulation of DNA-templated transcription"/>
    <property type="evidence" value="ECO:0007669"/>
    <property type="project" value="InterPro"/>
</dbReference>
<evidence type="ECO:0000256" key="3">
    <source>
        <dbReference type="ARBA" id="ARBA00023015"/>
    </source>
</evidence>
<dbReference type="PROSITE" id="PS51094">
    <property type="entry name" value="PTS_EIIA_TYPE_2"/>
    <property type="match status" value="1"/>
</dbReference>
<keyword evidence="1" id="KW-0808">Transferase</keyword>
<accession>A0A9D1WVL2</accession>
<evidence type="ECO:0000256" key="4">
    <source>
        <dbReference type="ARBA" id="ARBA00023159"/>
    </source>
</evidence>
<dbReference type="PROSITE" id="PS51099">
    <property type="entry name" value="PTS_EIIB_TYPE_2"/>
    <property type="match status" value="1"/>
</dbReference>
<sequence>MSIIYNLNVRCYEILEYLLYKDGYTTIQQIADEKSISKRSAYYDIRKINEWLEAQQMPPLEIERKKGILIGKKQKAKIRKRLKEIPLKLAYIFSPEERMKIIICSVLLRSRNMHIDDFMDLCQVSRNTIIKDLKAASDEIAKFQLYFCYDNKKGYHIVGDLVKKRSIYFLYFSSIADFYKKGILPVENLEKVQAILKKLKNIEEALDIQYVTGILYSIAVFFSTIESRTETMEFTEGQKQEIVHTKEFMLAQEYFSELEEGELLYLTLHLLGSRVQSISADIMNGTDGREVHKLSIILVRAFSRIACVSFDREDELIQAITSHLKTSLYRYHYGIQLENPMLDDIKNEYGDLFEITSQACRELEREIEVPIPEGEAAYLALHFGAFINSGTHPEEEKLNILVVCPNGLSTANMIREEIYTLVPNAETVDMISMKEYRKDHGYNMVISTMVIENEENLIMVHPILTDNDRISILKKCMKYENQGSLNVYQITEIAKKYMEEEDLLKFKKELTEYCSNLILETYRRKNHYGDGICQTLKPSNIQIIQQPMDWKDAIYTASESLVEDGSIEESYIESMIQKTKKYGPYMFITDHVVLAHSEIEAGANLLGIALTIFQEPVTFWTQDQKERKAKIILVLSTQDQTRHIKILNEIMTIFKEEENTERICKCRSVKEVQDVIYHMLQEGS</sequence>
<protein>
    <submittedName>
        <fullName evidence="9">BglG family transcription antiterminator</fullName>
    </submittedName>
</protein>
<dbReference type="SUPFAM" id="SSF52794">
    <property type="entry name" value="PTS system IIB component-like"/>
    <property type="match status" value="1"/>
</dbReference>